<dbReference type="PANTHER" id="PTHR10509:SF85">
    <property type="entry name" value="O-METHYLTRANSFERASE RV1220C-RELATED"/>
    <property type="match status" value="1"/>
</dbReference>
<evidence type="ECO:0000256" key="2">
    <source>
        <dbReference type="ARBA" id="ARBA00022679"/>
    </source>
</evidence>
<dbReference type="InterPro" id="IPR050362">
    <property type="entry name" value="Cation-dep_OMT"/>
</dbReference>
<dbReference type="InterPro" id="IPR029063">
    <property type="entry name" value="SAM-dependent_MTases_sf"/>
</dbReference>
<dbReference type="InterPro" id="IPR002935">
    <property type="entry name" value="SAM_O-MeTrfase"/>
</dbReference>
<dbReference type="Proteomes" id="UP001500851">
    <property type="component" value="Unassembled WGS sequence"/>
</dbReference>
<comment type="caution">
    <text evidence="4">The sequence shown here is derived from an EMBL/GenBank/DDBJ whole genome shotgun (WGS) entry which is preliminary data.</text>
</comment>
<evidence type="ECO:0000256" key="1">
    <source>
        <dbReference type="ARBA" id="ARBA00022603"/>
    </source>
</evidence>
<proteinExistence type="predicted"/>
<dbReference type="Gene3D" id="3.40.50.150">
    <property type="entry name" value="Vaccinia Virus protein VP39"/>
    <property type="match status" value="1"/>
</dbReference>
<accession>A0ABN2LHU2</accession>
<evidence type="ECO:0000313" key="4">
    <source>
        <dbReference type="EMBL" id="GAA1788556.1"/>
    </source>
</evidence>
<keyword evidence="3" id="KW-0949">S-adenosyl-L-methionine</keyword>
<evidence type="ECO:0000313" key="5">
    <source>
        <dbReference type="Proteomes" id="UP001500851"/>
    </source>
</evidence>
<dbReference type="Pfam" id="PF01596">
    <property type="entry name" value="Methyltransf_3"/>
    <property type="match status" value="1"/>
</dbReference>
<dbReference type="PROSITE" id="PS51682">
    <property type="entry name" value="SAM_OMT_I"/>
    <property type="match status" value="1"/>
</dbReference>
<gene>
    <name evidence="4" type="ORF">GCM10009768_17020</name>
</gene>
<reference evidence="4 5" key="1">
    <citation type="journal article" date="2019" name="Int. J. Syst. Evol. Microbiol.">
        <title>The Global Catalogue of Microorganisms (GCM) 10K type strain sequencing project: providing services to taxonomists for standard genome sequencing and annotation.</title>
        <authorList>
            <consortium name="The Broad Institute Genomics Platform"/>
            <consortium name="The Broad Institute Genome Sequencing Center for Infectious Disease"/>
            <person name="Wu L."/>
            <person name="Ma J."/>
        </authorList>
    </citation>
    <scope>NUCLEOTIDE SEQUENCE [LARGE SCALE GENOMIC DNA]</scope>
    <source>
        <strain evidence="4 5">JCM 14736</strain>
    </source>
</reference>
<protein>
    <submittedName>
        <fullName evidence="4">O-methyltransferase</fullName>
    </submittedName>
</protein>
<organism evidence="4 5">
    <name type="scientific">Leucobacter iarius</name>
    <dbReference type="NCBI Taxonomy" id="333963"/>
    <lineage>
        <taxon>Bacteria</taxon>
        <taxon>Bacillati</taxon>
        <taxon>Actinomycetota</taxon>
        <taxon>Actinomycetes</taxon>
        <taxon>Micrococcales</taxon>
        <taxon>Microbacteriaceae</taxon>
        <taxon>Leucobacter</taxon>
    </lineage>
</organism>
<keyword evidence="5" id="KW-1185">Reference proteome</keyword>
<dbReference type="EMBL" id="BAAAOB010000001">
    <property type="protein sequence ID" value="GAA1788556.1"/>
    <property type="molecule type" value="Genomic_DNA"/>
</dbReference>
<keyword evidence="1" id="KW-0489">Methyltransferase</keyword>
<keyword evidence="2" id="KW-0808">Transferase</keyword>
<dbReference type="SUPFAM" id="SSF53335">
    <property type="entry name" value="S-adenosyl-L-methionine-dependent methyltransferases"/>
    <property type="match status" value="1"/>
</dbReference>
<sequence length="211" mass="22344">MVSRLERNWQYAEQYPTETDAQVRARRLSLELGIEPVSRAVAAQLSGLAVMSGARAICEIGTGVGVSGLALLRHVPEATLTSIEIESEHLRQARAAFAGAGIAAARLRLIEGDAAQVLPRLNLGAYDLVLIDAEPERLLEYLEHALTIVRAGGTVVIPGAFSRGRVTDPAARDEATHVLRDLLATVAESAAIVPVLTPAGDGLLTLTRLDG</sequence>
<evidence type="ECO:0000256" key="3">
    <source>
        <dbReference type="ARBA" id="ARBA00022691"/>
    </source>
</evidence>
<name>A0ABN2LHU2_9MICO</name>
<dbReference type="PANTHER" id="PTHR10509">
    <property type="entry name" value="O-METHYLTRANSFERASE-RELATED"/>
    <property type="match status" value="1"/>
</dbReference>